<reference evidence="2" key="2">
    <citation type="submission" date="2020-09" db="EMBL/GenBank/DDBJ databases">
        <authorList>
            <person name="Sun Q."/>
            <person name="Zhou Y."/>
        </authorList>
    </citation>
    <scope>NUCLEOTIDE SEQUENCE</scope>
    <source>
        <strain evidence="2">CGMCC 4.7430</strain>
    </source>
</reference>
<evidence type="ECO:0000313" key="3">
    <source>
        <dbReference type="Proteomes" id="UP000660745"/>
    </source>
</evidence>
<comment type="caution">
    <text evidence="2">The sequence shown here is derived from an EMBL/GenBank/DDBJ whole genome shotgun (WGS) entry which is preliminary data.</text>
</comment>
<dbReference type="InterPro" id="IPR016181">
    <property type="entry name" value="Acyl_CoA_acyltransferase"/>
</dbReference>
<dbReference type="EMBL" id="BMNK01000021">
    <property type="protein sequence ID" value="GGP16630.1"/>
    <property type="molecule type" value="Genomic_DNA"/>
</dbReference>
<dbReference type="AlphaFoldDB" id="A0A918ADW0"/>
<feature type="domain" description="N-acetyltransferase" evidence="1">
    <location>
        <begin position="17"/>
        <end position="182"/>
    </location>
</feature>
<protein>
    <recommendedName>
        <fullName evidence="1">N-acetyltransferase domain-containing protein</fullName>
    </recommendedName>
</protein>
<dbReference type="Gene3D" id="3.40.630.30">
    <property type="match status" value="1"/>
</dbReference>
<keyword evidence="3" id="KW-1185">Reference proteome</keyword>
<organism evidence="2 3">
    <name type="scientific">Nonomuraea glycinis</name>
    <dbReference type="NCBI Taxonomy" id="2047744"/>
    <lineage>
        <taxon>Bacteria</taxon>
        <taxon>Bacillati</taxon>
        <taxon>Actinomycetota</taxon>
        <taxon>Actinomycetes</taxon>
        <taxon>Streptosporangiales</taxon>
        <taxon>Streptosporangiaceae</taxon>
        <taxon>Nonomuraea</taxon>
    </lineage>
</organism>
<evidence type="ECO:0000259" key="1">
    <source>
        <dbReference type="PROSITE" id="PS51186"/>
    </source>
</evidence>
<evidence type="ECO:0000313" key="2">
    <source>
        <dbReference type="EMBL" id="GGP16630.1"/>
    </source>
</evidence>
<reference evidence="2" key="1">
    <citation type="journal article" date="2014" name="Int. J. Syst. Evol. Microbiol.">
        <title>Complete genome sequence of Corynebacterium casei LMG S-19264T (=DSM 44701T), isolated from a smear-ripened cheese.</title>
        <authorList>
            <consortium name="US DOE Joint Genome Institute (JGI-PGF)"/>
            <person name="Walter F."/>
            <person name="Albersmeier A."/>
            <person name="Kalinowski J."/>
            <person name="Ruckert C."/>
        </authorList>
    </citation>
    <scope>NUCLEOTIDE SEQUENCE</scope>
    <source>
        <strain evidence="2">CGMCC 4.7430</strain>
    </source>
</reference>
<dbReference type="PROSITE" id="PS51186">
    <property type="entry name" value="GNAT"/>
    <property type="match status" value="1"/>
</dbReference>
<dbReference type="Pfam" id="PF00583">
    <property type="entry name" value="Acetyltransf_1"/>
    <property type="match status" value="1"/>
</dbReference>
<dbReference type="GO" id="GO:0016747">
    <property type="term" value="F:acyltransferase activity, transferring groups other than amino-acyl groups"/>
    <property type="evidence" value="ECO:0007669"/>
    <property type="project" value="InterPro"/>
</dbReference>
<sequence>MGTGIEYQALNGQEAAQHLNELTDLYTEVYSESPYAWGPEHAALFRERFDVQRRQKGFARVTAGEHGSLVGFGFGVTLQPTTPWWRNLRTPLPDDLTAERPGRTWALVELLVRPPWRRRHVAQTIHDTLLAGRSEERATLTVLPAAAPAVAAYRTWGWTQVGQKRNPLPGAPIFAVMLKGLRV</sequence>
<dbReference type="InterPro" id="IPR000182">
    <property type="entry name" value="GNAT_dom"/>
</dbReference>
<name>A0A918ADW0_9ACTN</name>
<proteinExistence type="predicted"/>
<gene>
    <name evidence="2" type="ORF">GCM10012278_81240</name>
</gene>
<dbReference type="SUPFAM" id="SSF55729">
    <property type="entry name" value="Acyl-CoA N-acyltransferases (Nat)"/>
    <property type="match status" value="1"/>
</dbReference>
<accession>A0A918ADW0</accession>
<dbReference type="Proteomes" id="UP000660745">
    <property type="component" value="Unassembled WGS sequence"/>
</dbReference>